<protein>
    <submittedName>
        <fullName evidence="2">Uncharacterized protein</fullName>
    </submittedName>
</protein>
<organism evidence="2 3">
    <name type="scientific">Glomus cerebriforme</name>
    <dbReference type="NCBI Taxonomy" id="658196"/>
    <lineage>
        <taxon>Eukaryota</taxon>
        <taxon>Fungi</taxon>
        <taxon>Fungi incertae sedis</taxon>
        <taxon>Mucoromycota</taxon>
        <taxon>Glomeromycotina</taxon>
        <taxon>Glomeromycetes</taxon>
        <taxon>Glomerales</taxon>
        <taxon>Glomeraceae</taxon>
        <taxon>Glomus</taxon>
    </lineage>
</organism>
<gene>
    <name evidence="2" type="ORF">C1645_747985</name>
</gene>
<feature type="compositionally biased region" description="Basic residues" evidence="1">
    <location>
        <begin position="1"/>
        <end position="10"/>
    </location>
</feature>
<proteinExistence type="predicted"/>
<evidence type="ECO:0000313" key="3">
    <source>
        <dbReference type="Proteomes" id="UP000265703"/>
    </source>
</evidence>
<feature type="region of interest" description="Disordered" evidence="1">
    <location>
        <begin position="1"/>
        <end position="41"/>
    </location>
</feature>
<dbReference type="OrthoDB" id="5573535at2759"/>
<dbReference type="EMBL" id="QKYT01000007">
    <property type="protein sequence ID" value="RIA99110.1"/>
    <property type="molecule type" value="Genomic_DNA"/>
</dbReference>
<evidence type="ECO:0000256" key="1">
    <source>
        <dbReference type="SAM" id="MobiDB-lite"/>
    </source>
</evidence>
<name>A0A397TLH7_9GLOM</name>
<dbReference type="AlphaFoldDB" id="A0A397TLH7"/>
<comment type="caution">
    <text evidence="2">The sequence shown here is derived from an EMBL/GenBank/DDBJ whole genome shotgun (WGS) entry which is preliminary data.</text>
</comment>
<evidence type="ECO:0000313" key="2">
    <source>
        <dbReference type="EMBL" id="RIA99110.1"/>
    </source>
</evidence>
<sequence>MSNNKRSKLNKKFEASSSLSSQTSKKIRLTPSNHAPTCDDSTCTGCDVSEIEVIFTTEDGQGEIELSPDQLFQLALEESSKESPQEHGGGIAKRLFDMALEEFDKLILKEEEIEVESKEAETIKDKKKEKKETHQKVVTKQTRFQYASCCIAFGIYLPLIDQIRKGVEIFKQIVIEDDGYYDAWIGLGRARISLVRI</sequence>
<keyword evidence="3" id="KW-1185">Reference proteome</keyword>
<feature type="compositionally biased region" description="Polar residues" evidence="1">
    <location>
        <begin position="30"/>
        <end position="41"/>
    </location>
</feature>
<dbReference type="Proteomes" id="UP000265703">
    <property type="component" value="Unassembled WGS sequence"/>
</dbReference>
<reference evidence="2 3" key="1">
    <citation type="submission" date="2018-06" db="EMBL/GenBank/DDBJ databases">
        <title>Comparative genomics reveals the genomic features of Rhizophagus irregularis, R. cerebriforme, R. diaphanum and Gigaspora rosea, and their symbiotic lifestyle signature.</title>
        <authorList>
            <person name="Morin E."/>
            <person name="San Clemente H."/>
            <person name="Chen E.C.H."/>
            <person name="De La Providencia I."/>
            <person name="Hainaut M."/>
            <person name="Kuo A."/>
            <person name="Kohler A."/>
            <person name="Murat C."/>
            <person name="Tang N."/>
            <person name="Roy S."/>
            <person name="Loubradou J."/>
            <person name="Henrissat B."/>
            <person name="Grigoriev I.V."/>
            <person name="Corradi N."/>
            <person name="Roux C."/>
            <person name="Martin F.M."/>
        </authorList>
    </citation>
    <scope>NUCLEOTIDE SEQUENCE [LARGE SCALE GENOMIC DNA]</scope>
    <source>
        <strain evidence="2 3">DAOM 227022</strain>
    </source>
</reference>
<accession>A0A397TLH7</accession>